<dbReference type="EMBL" id="OZ034820">
    <property type="protein sequence ID" value="CAL1399679.1"/>
    <property type="molecule type" value="Genomic_DNA"/>
</dbReference>
<evidence type="ECO:0000313" key="2">
    <source>
        <dbReference type="EMBL" id="CAL1399679.1"/>
    </source>
</evidence>
<feature type="region of interest" description="Disordered" evidence="1">
    <location>
        <begin position="69"/>
        <end position="90"/>
    </location>
</feature>
<evidence type="ECO:0000313" key="3">
    <source>
        <dbReference type="Proteomes" id="UP001497516"/>
    </source>
</evidence>
<name>A0AAV2FMY4_9ROSI</name>
<dbReference type="Proteomes" id="UP001497516">
    <property type="component" value="Chromosome 7"/>
</dbReference>
<protein>
    <submittedName>
        <fullName evidence="2">Uncharacterized protein</fullName>
    </submittedName>
</protein>
<feature type="compositionally biased region" description="Basic and acidic residues" evidence="1">
    <location>
        <begin position="72"/>
        <end position="90"/>
    </location>
</feature>
<gene>
    <name evidence="2" type="ORF">LTRI10_LOCUS39854</name>
</gene>
<dbReference type="AlphaFoldDB" id="A0AAV2FMY4"/>
<accession>A0AAV2FMY4</accession>
<keyword evidence="3" id="KW-1185">Reference proteome</keyword>
<sequence length="90" mass="10667">MPLGAASFSWLRCHLEIAATSRAREIETLNQFWPLEMNWRPLFLVPPWCSRGWRVVDVVMMAKEWQIRRNGRREGRRGDKEAGGLERDER</sequence>
<organism evidence="2 3">
    <name type="scientific">Linum trigynum</name>
    <dbReference type="NCBI Taxonomy" id="586398"/>
    <lineage>
        <taxon>Eukaryota</taxon>
        <taxon>Viridiplantae</taxon>
        <taxon>Streptophyta</taxon>
        <taxon>Embryophyta</taxon>
        <taxon>Tracheophyta</taxon>
        <taxon>Spermatophyta</taxon>
        <taxon>Magnoliopsida</taxon>
        <taxon>eudicotyledons</taxon>
        <taxon>Gunneridae</taxon>
        <taxon>Pentapetalae</taxon>
        <taxon>rosids</taxon>
        <taxon>fabids</taxon>
        <taxon>Malpighiales</taxon>
        <taxon>Linaceae</taxon>
        <taxon>Linum</taxon>
    </lineage>
</organism>
<reference evidence="2 3" key="1">
    <citation type="submission" date="2024-04" db="EMBL/GenBank/DDBJ databases">
        <authorList>
            <person name="Fracassetti M."/>
        </authorList>
    </citation>
    <scope>NUCLEOTIDE SEQUENCE [LARGE SCALE GENOMIC DNA]</scope>
</reference>
<evidence type="ECO:0000256" key="1">
    <source>
        <dbReference type="SAM" id="MobiDB-lite"/>
    </source>
</evidence>
<proteinExistence type="predicted"/>